<evidence type="ECO:0000256" key="4">
    <source>
        <dbReference type="ARBA" id="ARBA00022679"/>
    </source>
</evidence>
<evidence type="ECO:0000256" key="11">
    <source>
        <dbReference type="SAM" id="MobiDB-lite"/>
    </source>
</evidence>
<comment type="catalytic activity">
    <reaction evidence="9">
        <text>L-seryl-[protein] + ATP = O-phospho-L-seryl-[protein] + ADP + H(+)</text>
        <dbReference type="Rhea" id="RHEA:17989"/>
        <dbReference type="Rhea" id="RHEA-COMP:9863"/>
        <dbReference type="Rhea" id="RHEA-COMP:11604"/>
        <dbReference type="ChEBI" id="CHEBI:15378"/>
        <dbReference type="ChEBI" id="CHEBI:29999"/>
        <dbReference type="ChEBI" id="CHEBI:30616"/>
        <dbReference type="ChEBI" id="CHEBI:83421"/>
        <dbReference type="ChEBI" id="CHEBI:456216"/>
        <dbReference type="EC" id="2.7.11.25"/>
    </reaction>
</comment>
<evidence type="ECO:0000313" key="14">
    <source>
        <dbReference type="Proteomes" id="UP001412067"/>
    </source>
</evidence>
<evidence type="ECO:0000256" key="2">
    <source>
        <dbReference type="ARBA" id="ARBA00012406"/>
    </source>
</evidence>
<sequence length="672" mass="73627">MFHFSRKRGNRRRQAETARRSLFERTYAAKNIDYDLSSSFSDESGTLRVTRSLDLSPSGYSPESSIRIGGSVVGEVEDLYRRLGLSGPEDFAIDVAEWEASLKSRLASDVLPPSRFINSDSLSFKPVSSNLASELPAESPAEAAVLSDEAGVRSPAAVESVLLEGTRVVKDKLEEISLSSSRDGLDDAGTRVTRLPVLTPSPPLASVLSPPPGWPLLVQSTSKPLPVDDRFKPVVEASALSEEISIRDGEPVEICLSSSERSRRLDGGIKGTRPPVLTPPPASLLSPPPIRRVLAPPPSWALPIQDRTSSTWDILRSMAPADETEEGGGRRSLDSEVSSEVEEEEEEEDECVQNGGAGEVLEKPLISAETTDGAGSFSTTNDDDSSSSTTEIVISPNLRLGKQIKSWMRGQLLGSGSFGTVYEGISDDGTFIAIKEVSLLDKGSNAQQCILQLEQEIALLSIFEHPNIVQYYGTSKEESKLLIFLELLELTQGSLASLYQKYHLRDTQVSAYTRQILNGLNYLHERNVVHRDIKCANILVHANGSVKLADFGLAKEISKFSDLKSCKGSVYWMAPEVVRPKKTYGSAADIWSLGCTVLELLTRQVPFPNDEWQRAFYKIGKGEQPPIPNHLSSEARDFIRKCVQVDPNARPTAAQLFDHPFIAKRPLEAFSR</sequence>
<dbReference type="PANTHER" id="PTHR48016:SF29">
    <property type="entry name" value="MITOGEN-ACTIVATED PROTEIN KINASE KINASE KINASE 1-RELATED"/>
    <property type="match status" value="1"/>
</dbReference>
<dbReference type="PROSITE" id="PS00107">
    <property type="entry name" value="PROTEIN_KINASE_ATP"/>
    <property type="match status" value="1"/>
</dbReference>
<feature type="region of interest" description="Disordered" evidence="11">
    <location>
        <begin position="319"/>
        <end position="390"/>
    </location>
</feature>
<keyword evidence="6 13" id="KW-0418">Kinase</keyword>
<evidence type="ECO:0000256" key="7">
    <source>
        <dbReference type="ARBA" id="ARBA00022840"/>
    </source>
</evidence>
<name>A0ABR2LJX2_9ASPA</name>
<evidence type="ECO:0000313" key="13">
    <source>
        <dbReference type="EMBL" id="KAK8942150.1"/>
    </source>
</evidence>
<comment type="similarity">
    <text evidence="1">Belongs to the protein kinase superfamily. STE Ser/Thr protein kinase family. MAP kinase kinase kinase subfamily.</text>
</comment>
<dbReference type="InterPro" id="IPR000719">
    <property type="entry name" value="Prot_kinase_dom"/>
</dbReference>
<feature type="region of interest" description="Disordered" evidence="11">
    <location>
        <begin position="261"/>
        <end position="289"/>
    </location>
</feature>
<proteinExistence type="inferred from homology"/>
<dbReference type="EC" id="2.7.11.25" evidence="2"/>
<dbReference type="Gene3D" id="1.10.510.10">
    <property type="entry name" value="Transferase(Phosphotransferase) domain 1"/>
    <property type="match status" value="1"/>
</dbReference>
<keyword evidence="5 10" id="KW-0547">Nucleotide-binding</keyword>
<evidence type="ECO:0000256" key="9">
    <source>
        <dbReference type="ARBA" id="ARBA00048329"/>
    </source>
</evidence>
<keyword evidence="4" id="KW-0808">Transferase</keyword>
<gene>
    <name evidence="13" type="primary">MEKK1</name>
    <name evidence="13" type="ORF">KSP40_PGU018101</name>
</gene>
<dbReference type="InterPro" id="IPR050538">
    <property type="entry name" value="MAP_kinase_kinase_kinase"/>
</dbReference>
<feature type="binding site" evidence="10">
    <location>
        <position position="435"/>
    </location>
    <ligand>
        <name>ATP</name>
        <dbReference type="ChEBI" id="CHEBI:30616"/>
    </ligand>
</feature>
<keyword evidence="14" id="KW-1185">Reference proteome</keyword>
<dbReference type="EMBL" id="JBBWWR010000019">
    <property type="protein sequence ID" value="KAK8942150.1"/>
    <property type="molecule type" value="Genomic_DNA"/>
</dbReference>
<reference evidence="13 14" key="1">
    <citation type="journal article" date="2022" name="Nat. Plants">
        <title>Genomes of leafy and leafless Platanthera orchids illuminate the evolution of mycoheterotrophy.</title>
        <authorList>
            <person name="Li M.H."/>
            <person name="Liu K.W."/>
            <person name="Li Z."/>
            <person name="Lu H.C."/>
            <person name="Ye Q.L."/>
            <person name="Zhang D."/>
            <person name="Wang J.Y."/>
            <person name="Li Y.F."/>
            <person name="Zhong Z.M."/>
            <person name="Liu X."/>
            <person name="Yu X."/>
            <person name="Liu D.K."/>
            <person name="Tu X.D."/>
            <person name="Liu B."/>
            <person name="Hao Y."/>
            <person name="Liao X.Y."/>
            <person name="Jiang Y.T."/>
            <person name="Sun W.H."/>
            <person name="Chen J."/>
            <person name="Chen Y.Q."/>
            <person name="Ai Y."/>
            <person name="Zhai J.W."/>
            <person name="Wu S.S."/>
            <person name="Zhou Z."/>
            <person name="Hsiao Y.Y."/>
            <person name="Wu W.L."/>
            <person name="Chen Y.Y."/>
            <person name="Lin Y.F."/>
            <person name="Hsu J.L."/>
            <person name="Li C.Y."/>
            <person name="Wang Z.W."/>
            <person name="Zhao X."/>
            <person name="Zhong W.Y."/>
            <person name="Ma X.K."/>
            <person name="Ma L."/>
            <person name="Huang J."/>
            <person name="Chen G.Z."/>
            <person name="Huang M.Z."/>
            <person name="Huang L."/>
            <person name="Peng D.H."/>
            <person name="Luo Y.B."/>
            <person name="Zou S.Q."/>
            <person name="Chen S.P."/>
            <person name="Lan S."/>
            <person name="Tsai W.C."/>
            <person name="Van de Peer Y."/>
            <person name="Liu Z.J."/>
        </authorList>
    </citation>
    <scope>NUCLEOTIDE SEQUENCE [LARGE SCALE GENOMIC DNA]</scope>
    <source>
        <strain evidence="13">Lor288</strain>
    </source>
</reference>
<feature type="domain" description="Protein kinase" evidence="12">
    <location>
        <begin position="407"/>
        <end position="662"/>
    </location>
</feature>
<evidence type="ECO:0000256" key="5">
    <source>
        <dbReference type="ARBA" id="ARBA00022741"/>
    </source>
</evidence>
<dbReference type="Gene3D" id="3.30.200.20">
    <property type="entry name" value="Phosphorylase Kinase, domain 1"/>
    <property type="match status" value="1"/>
</dbReference>
<feature type="compositionally biased region" description="Low complexity" evidence="11">
    <location>
        <begin position="376"/>
        <end position="390"/>
    </location>
</feature>
<evidence type="ECO:0000259" key="12">
    <source>
        <dbReference type="PROSITE" id="PS50011"/>
    </source>
</evidence>
<dbReference type="GO" id="GO:0016301">
    <property type="term" value="F:kinase activity"/>
    <property type="evidence" value="ECO:0007669"/>
    <property type="project" value="UniProtKB-KW"/>
</dbReference>
<dbReference type="Proteomes" id="UP001412067">
    <property type="component" value="Unassembled WGS sequence"/>
</dbReference>
<dbReference type="PROSITE" id="PS50011">
    <property type="entry name" value="PROTEIN_KINASE_DOM"/>
    <property type="match status" value="1"/>
</dbReference>
<keyword evidence="3" id="KW-0723">Serine/threonine-protein kinase</keyword>
<protein>
    <recommendedName>
        <fullName evidence="2">mitogen-activated protein kinase kinase kinase</fullName>
        <ecNumber evidence="2">2.7.11.25</ecNumber>
    </recommendedName>
</protein>
<evidence type="ECO:0000256" key="3">
    <source>
        <dbReference type="ARBA" id="ARBA00022527"/>
    </source>
</evidence>
<dbReference type="InterPro" id="IPR017441">
    <property type="entry name" value="Protein_kinase_ATP_BS"/>
</dbReference>
<feature type="compositionally biased region" description="Acidic residues" evidence="11">
    <location>
        <begin position="337"/>
        <end position="351"/>
    </location>
</feature>
<dbReference type="PROSITE" id="PS00108">
    <property type="entry name" value="PROTEIN_KINASE_ST"/>
    <property type="match status" value="1"/>
</dbReference>
<dbReference type="InterPro" id="IPR011009">
    <property type="entry name" value="Kinase-like_dom_sf"/>
</dbReference>
<dbReference type="InterPro" id="IPR008271">
    <property type="entry name" value="Ser/Thr_kinase_AS"/>
</dbReference>
<keyword evidence="7 10" id="KW-0067">ATP-binding</keyword>
<dbReference type="PANTHER" id="PTHR48016">
    <property type="entry name" value="MAP KINASE KINASE KINASE SSK2-RELATED-RELATED"/>
    <property type="match status" value="1"/>
</dbReference>
<dbReference type="SMART" id="SM00220">
    <property type="entry name" value="S_TKc"/>
    <property type="match status" value="1"/>
</dbReference>
<evidence type="ECO:0000256" key="8">
    <source>
        <dbReference type="ARBA" id="ARBA00047559"/>
    </source>
</evidence>
<dbReference type="Pfam" id="PF00069">
    <property type="entry name" value="Pkinase"/>
    <property type="match status" value="1"/>
</dbReference>
<comment type="caution">
    <text evidence="13">The sequence shown here is derived from an EMBL/GenBank/DDBJ whole genome shotgun (WGS) entry which is preliminary data.</text>
</comment>
<evidence type="ECO:0000256" key="10">
    <source>
        <dbReference type="PROSITE-ProRule" id="PRU10141"/>
    </source>
</evidence>
<evidence type="ECO:0000256" key="1">
    <source>
        <dbReference type="ARBA" id="ARBA00006529"/>
    </source>
</evidence>
<accession>A0ABR2LJX2</accession>
<organism evidence="13 14">
    <name type="scientific">Platanthera guangdongensis</name>
    <dbReference type="NCBI Taxonomy" id="2320717"/>
    <lineage>
        <taxon>Eukaryota</taxon>
        <taxon>Viridiplantae</taxon>
        <taxon>Streptophyta</taxon>
        <taxon>Embryophyta</taxon>
        <taxon>Tracheophyta</taxon>
        <taxon>Spermatophyta</taxon>
        <taxon>Magnoliopsida</taxon>
        <taxon>Liliopsida</taxon>
        <taxon>Asparagales</taxon>
        <taxon>Orchidaceae</taxon>
        <taxon>Orchidoideae</taxon>
        <taxon>Orchideae</taxon>
        <taxon>Orchidinae</taxon>
        <taxon>Platanthera</taxon>
    </lineage>
</organism>
<dbReference type="SUPFAM" id="SSF56112">
    <property type="entry name" value="Protein kinase-like (PK-like)"/>
    <property type="match status" value="1"/>
</dbReference>
<evidence type="ECO:0000256" key="6">
    <source>
        <dbReference type="ARBA" id="ARBA00022777"/>
    </source>
</evidence>
<feature type="compositionally biased region" description="Pro residues" evidence="11">
    <location>
        <begin position="276"/>
        <end position="289"/>
    </location>
</feature>
<comment type="catalytic activity">
    <reaction evidence="8">
        <text>L-threonyl-[protein] + ATP = O-phospho-L-threonyl-[protein] + ADP + H(+)</text>
        <dbReference type="Rhea" id="RHEA:46608"/>
        <dbReference type="Rhea" id="RHEA-COMP:11060"/>
        <dbReference type="Rhea" id="RHEA-COMP:11605"/>
        <dbReference type="ChEBI" id="CHEBI:15378"/>
        <dbReference type="ChEBI" id="CHEBI:30013"/>
        <dbReference type="ChEBI" id="CHEBI:30616"/>
        <dbReference type="ChEBI" id="CHEBI:61977"/>
        <dbReference type="ChEBI" id="CHEBI:456216"/>
        <dbReference type="EC" id="2.7.11.25"/>
    </reaction>
</comment>